<organism evidence="2 3">
    <name type="scientific">Spirosoma validum</name>
    <dbReference type="NCBI Taxonomy" id="2771355"/>
    <lineage>
        <taxon>Bacteria</taxon>
        <taxon>Pseudomonadati</taxon>
        <taxon>Bacteroidota</taxon>
        <taxon>Cytophagia</taxon>
        <taxon>Cytophagales</taxon>
        <taxon>Cytophagaceae</taxon>
        <taxon>Spirosoma</taxon>
    </lineage>
</organism>
<evidence type="ECO:0000313" key="3">
    <source>
        <dbReference type="Proteomes" id="UP000653797"/>
    </source>
</evidence>
<dbReference type="PANTHER" id="PTHR35535:SF1">
    <property type="entry name" value="HEAT SHOCK PROTEIN HSLJ"/>
    <property type="match status" value="1"/>
</dbReference>
<dbReference type="Gene3D" id="2.40.128.270">
    <property type="match status" value="1"/>
</dbReference>
<evidence type="ECO:0000259" key="1">
    <source>
        <dbReference type="Pfam" id="PF03724"/>
    </source>
</evidence>
<dbReference type="InterPro" id="IPR005184">
    <property type="entry name" value="DUF306_Meta_HslJ"/>
</dbReference>
<protein>
    <submittedName>
        <fullName evidence="2">META domain-containing protein</fullName>
    </submittedName>
</protein>
<comment type="caution">
    <text evidence="2">The sequence shown here is derived from an EMBL/GenBank/DDBJ whole genome shotgun (WGS) entry which is preliminary data.</text>
</comment>
<dbReference type="Pfam" id="PF03724">
    <property type="entry name" value="META"/>
    <property type="match status" value="1"/>
</dbReference>
<evidence type="ECO:0000313" key="2">
    <source>
        <dbReference type="EMBL" id="MBD2756852.1"/>
    </source>
</evidence>
<dbReference type="Proteomes" id="UP000653797">
    <property type="component" value="Unassembled WGS sequence"/>
</dbReference>
<name>A0A927B814_9BACT</name>
<dbReference type="AlphaFoldDB" id="A0A927B814"/>
<feature type="domain" description="DUF306" evidence="1">
    <location>
        <begin position="3"/>
        <end position="98"/>
    </location>
</feature>
<dbReference type="InterPro" id="IPR053147">
    <property type="entry name" value="Hsp_HslJ-like"/>
</dbReference>
<dbReference type="InterPro" id="IPR038670">
    <property type="entry name" value="HslJ-like_sf"/>
</dbReference>
<proteinExistence type="predicted"/>
<reference evidence="2" key="1">
    <citation type="submission" date="2020-09" db="EMBL/GenBank/DDBJ databases">
        <authorList>
            <person name="Kim M.K."/>
        </authorList>
    </citation>
    <scope>NUCLEOTIDE SEQUENCE</scope>
    <source>
        <strain evidence="2">BT704</strain>
    </source>
</reference>
<keyword evidence="3" id="KW-1185">Reference proteome</keyword>
<sequence length="106" mass="11277">MVELQDQPVIHPGPNQQASLEFTAEGNKVVGSTGCNRLFGTYTLSGDEKIKFNGIGSTKMACPDMSGENAFMKALAATNAYGISGKELLLKNDEAVVARLRAEPSK</sequence>
<dbReference type="EMBL" id="JACXAA010000015">
    <property type="protein sequence ID" value="MBD2756852.1"/>
    <property type="molecule type" value="Genomic_DNA"/>
</dbReference>
<accession>A0A927B814</accession>
<gene>
    <name evidence="2" type="ORF">IC230_28495</name>
</gene>
<dbReference type="PANTHER" id="PTHR35535">
    <property type="entry name" value="HEAT SHOCK PROTEIN HSLJ"/>
    <property type="match status" value="1"/>
</dbReference>